<evidence type="ECO:0000256" key="3">
    <source>
        <dbReference type="ARBA" id="ARBA00023295"/>
    </source>
</evidence>
<dbReference type="Gene3D" id="3.20.20.70">
    <property type="entry name" value="Aldolase class I"/>
    <property type="match status" value="1"/>
</dbReference>
<reference evidence="5" key="1">
    <citation type="journal article" date="2020" name="Int. J. Syst. Evol. Microbiol.">
        <title>Aquipluma nitroreducens gen. nov. sp. nov., a novel facultatively anaerobic bacterium isolated from a freshwater lake.</title>
        <authorList>
            <person name="Watanabe M."/>
            <person name="Kojima H."/>
            <person name="Fukui M."/>
        </authorList>
    </citation>
    <scope>NUCLEOTIDE SEQUENCE</scope>
    <source>
        <strain evidence="5">MeG22</strain>
    </source>
</reference>
<evidence type="ECO:0000313" key="5">
    <source>
        <dbReference type="EMBL" id="BBE20200.1"/>
    </source>
</evidence>
<dbReference type="EMBL" id="AP018694">
    <property type="protein sequence ID" value="BBE20200.1"/>
    <property type="molecule type" value="Genomic_DNA"/>
</dbReference>
<keyword evidence="4" id="KW-1015">Disulfide bond</keyword>
<protein>
    <recommendedName>
        <fullName evidence="4">Alpha-galactosidase</fullName>
        <ecNumber evidence="4">3.2.1.22</ecNumber>
    </recommendedName>
    <alternativeName>
        <fullName evidence="4">Melibiase</fullName>
    </alternativeName>
</protein>
<keyword evidence="2 4" id="KW-0378">Hydrolase</keyword>
<dbReference type="KEGG" id="anf:AQPE_4391"/>
<dbReference type="EC" id="3.2.1.22" evidence="4"/>
<dbReference type="InterPro" id="IPR013785">
    <property type="entry name" value="Aldolase_TIM"/>
</dbReference>
<dbReference type="InterPro" id="IPR017853">
    <property type="entry name" value="GH"/>
</dbReference>
<organism evidence="5 6">
    <name type="scientific">Aquipluma nitroreducens</name>
    <dbReference type="NCBI Taxonomy" id="2010828"/>
    <lineage>
        <taxon>Bacteria</taxon>
        <taxon>Pseudomonadati</taxon>
        <taxon>Bacteroidota</taxon>
        <taxon>Bacteroidia</taxon>
        <taxon>Marinilabiliales</taxon>
        <taxon>Prolixibacteraceae</taxon>
        <taxon>Aquipluma</taxon>
    </lineage>
</organism>
<comment type="similarity">
    <text evidence="1 4">Belongs to the glycosyl hydrolase 27 family.</text>
</comment>
<comment type="catalytic activity">
    <reaction evidence="4">
        <text>Hydrolysis of terminal, non-reducing alpha-D-galactose residues in alpha-D-galactosides, including galactose oligosaccharides, galactomannans and galactolipids.</text>
        <dbReference type="EC" id="3.2.1.22"/>
    </reaction>
</comment>
<name>A0A5K7SF29_9BACT</name>
<proteinExistence type="inferred from homology"/>
<gene>
    <name evidence="5" type="ORF">AQPE_4391</name>
</gene>
<dbReference type="Proteomes" id="UP001193389">
    <property type="component" value="Chromosome"/>
</dbReference>
<dbReference type="PRINTS" id="PR00740">
    <property type="entry name" value="GLHYDRLASE27"/>
</dbReference>
<dbReference type="Pfam" id="PF16499">
    <property type="entry name" value="Melibiase_2"/>
    <property type="match status" value="1"/>
</dbReference>
<keyword evidence="3 4" id="KW-0326">Glycosidase</keyword>
<keyword evidence="6" id="KW-1185">Reference proteome</keyword>
<dbReference type="PANTHER" id="PTHR11452:SF75">
    <property type="entry name" value="ALPHA-GALACTOSIDASE MEL1"/>
    <property type="match status" value="1"/>
</dbReference>
<dbReference type="InterPro" id="IPR002241">
    <property type="entry name" value="Glyco_hydro_27"/>
</dbReference>
<evidence type="ECO:0000256" key="2">
    <source>
        <dbReference type="ARBA" id="ARBA00022801"/>
    </source>
</evidence>
<dbReference type="GO" id="GO:0005975">
    <property type="term" value="P:carbohydrate metabolic process"/>
    <property type="evidence" value="ECO:0007669"/>
    <property type="project" value="InterPro"/>
</dbReference>
<dbReference type="PANTHER" id="PTHR11452">
    <property type="entry name" value="ALPHA-GALACTOSIDASE/ALPHA-N-ACETYLGALACTOSAMINIDASE"/>
    <property type="match status" value="1"/>
</dbReference>
<sequence>MKTKKVNWKTFMSILISILFFTDLGLSQNITSGNRPKTPIMGWASWNNFHVKIDEKTIQSQADFMVSTGMHDEGYSYINIDDGYFGGRDKNGNLLINLKKFPQGMKAVADYIHFKGLKAGIYSDAGINTCTSKWDKDTIGSGCGLFGHEHQDLNMVLKDWGSTS</sequence>
<evidence type="ECO:0000256" key="4">
    <source>
        <dbReference type="RuleBase" id="RU361168"/>
    </source>
</evidence>
<evidence type="ECO:0000256" key="1">
    <source>
        <dbReference type="ARBA" id="ARBA00009743"/>
    </source>
</evidence>
<dbReference type="SUPFAM" id="SSF51445">
    <property type="entry name" value="(Trans)glycosidases"/>
    <property type="match status" value="1"/>
</dbReference>
<dbReference type="AlphaFoldDB" id="A0A5K7SF29"/>
<accession>A0A5K7SF29</accession>
<dbReference type="GO" id="GO:0004557">
    <property type="term" value="F:alpha-galactosidase activity"/>
    <property type="evidence" value="ECO:0007669"/>
    <property type="project" value="UniProtKB-EC"/>
</dbReference>
<evidence type="ECO:0000313" key="6">
    <source>
        <dbReference type="Proteomes" id="UP001193389"/>
    </source>
</evidence>
<dbReference type="RefSeq" id="WP_318348370.1">
    <property type="nucleotide sequence ID" value="NZ_AP018694.1"/>
</dbReference>